<keyword evidence="5" id="KW-0044">Antibiotic</keyword>
<proteinExistence type="predicted"/>
<reference evidence="8" key="2">
    <citation type="journal article" date="2020" name="Biotechnol. Bioeng.">
        <title>Chromosome-scale scaffolds for the Chinese hamster reference genome assembly to facilitate the study of the CHO epigenome.</title>
        <authorList>
            <person name="Hilliard W."/>
            <person name="MacDonald M."/>
            <person name="Lee K.H."/>
        </authorList>
    </citation>
    <scope>NUCLEOTIDE SEQUENCE [LARGE SCALE GENOMIC DNA]</scope>
    <source>
        <strain evidence="8">17A/GY</strain>
    </source>
</reference>
<dbReference type="GO" id="GO:0005576">
    <property type="term" value="C:extracellular region"/>
    <property type="evidence" value="ECO:0007669"/>
    <property type="project" value="InterPro"/>
</dbReference>
<evidence type="ECO:0000256" key="5">
    <source>
        <dbReference type="ARBA" id="ARBA00023022"/>
    </source>
</evidence>
<dbReference type="Pfam" id="PF00711">
    <property type="entry name" value="Defensin_beta"/>
    <property type="match status" value="1"/>
</dbReference>
<dbReference type="AlphaFoldDB" id="A0A9J7J976"/>
<keyword evidence="3" id="KW-0929">Antimicrobial</keyword>
<evidence type="ECO:0000256" key="6">
    <source>
        <dbReference type="SAM" id="SignalP"/>
    </source>
</evidence>
<evidence type="ECO:0000313" key="9">
    <source>
        <dbReference type="RefSeq" id="XP_027245827.1"/>
    </source>
</evidence>
<dbReference type="Proteomes" id="UP001108280">
    <property type="component" value="Chromosome 1"/>
</dbReference>
<protein>
    <submittedName>
        <fullName evidence="9">LOW QUALITY PROTEIN: sperm-associated antigen 11-like</fullName>
    </submittedName>
</protein>
<dbReference type="OrthoDB" id="9828952at2759"/>
<dbReference type="RefSeq" id="XP_003512734.1">
    <property type="nucleotide sequence ID" value="XM_003512686.1"/>
</dbReference>
<keyword evidence="8" id="KW-1185">Reference proteome</keyword>
<evidence type="ECO:0000256" key="2">
    <source>
        <dbReference type="ARBA" id="ARBA00022525"/>
    </source>
</evidence>
<sequence length="81" mass="9160">MKVLLLSAVFFSLVQGNSDKCLLGDRPLGIRNTVCLMQYGHCRLFMCHSGERKGDICSDYWNRCCIPISFENGGNNLRQKS</sequence>
<evidence type="ECO:0000259" key="7">
    <source>
        <dbReference type="Pfam" id="PF00711"/>
    </source>
</evidence>
<dbReference type="KEGG" id="cge:100769805"/>
<reference evidence="8" key="1">
    <citation type="journal article" date="2018" name="Biotechnol. Bioeng.">
        <title>A reference genome of the Chinese hamster based on a hybrid assembly strategy.</title>
        <authorList>
            <person name="Rupp O."/>
            <person name="MacDonald M.L."/>
            <person name="Li S."/>
            <person name="Dhiman H."/>
            <person name="Polson S."/>
            <person name="Griep S."/>
            <person name="Heffner K."/>
            <person name="Hernandez I."/>
            <person name="Brinkrolf K."/>
            <person name="Jadhav V."/>
            <person name="Samoudi M."/>
            <person name="Hao H."/>
            <person name="Kingham B."/>
            <person name="Goesmann A."/>
            <person name="Betenbaugh M.J."/>
            <person name="Lewis N.E."/>
            <person name="Borth N."/>
            <person name="Lee K.H."/>
        </authorList>
    </citation>
    <scope>NUCLEOTIDE SEQUENCE [LARGE SCALE GENOMIC DNA]</scope>
    <source>
        <strain evidence="8">17A/GY</strain>
    </source>
</reference>
<evidence type="ECO:0000256" key="4">
    <source>
        <dbReference type="ARBA" id="ARBA00022940"/>
    </source>
</evidence>
<name>A0A9J7J976_CRIGR</name>
<keyword evidence="2" id="KW-0964">Secreted</keyword>
<feature type="signal peptide" evidence="6">
    <location>
        <begin position="1"/>
        <end position="16"/>
    </location>
</feature>
<evidence type="ECO:0000313" key="8">
    <source>
        <dbReference type="Proteomes" id="UP001108280"/>
    </source>
</evidence>
<feature type="chain" id="PRO_5039902097" evidence="6">
    <location>
        <begin position="17"/>
        <end position="81"/>
    </location>
</feature>
<dbReference type="GeneID" id="100769805"/>
<accession>A0A9J7J976</accession>
<dbReference type="GO" id="GO:0042742">
    <property type="term" value="P:defense response to bacterium"/>
    <property type="evidence" value="ECO:0007669"/>
    <property type="project" value="UniProtKB-KW"/>
</dbReference>
<dbReference type="RefSeq" id="XP_027245827.1">
    <property type="nucleotide sequence ID" value="XM_027390026.1"/>
</dbReference>
<dbReference type="InterPro" id="IPR001855">
    <property type="entry name" value="Defensin_beta-like"/>
</dbReference>
<feature type="domain" description="Beta-defensin-like" evidence="7">
    <location>
        <begin position="33"/>
        <end position="65"/>
    </location>
</feature>
<evidence type="ECO:0000256" key="1">
    <source>
        <dbReference type="ARBA" id="ARBA00004613"/>
    </source>
</evidence>
<organism evidence="8 9">
    <name type="scientific">Cricetulus griseus</name>
    <name type="common">Chinese hamster</name>
    <name type="synonym">Cricetulus barabensis griseus</name>
    <dbReference type="NCBI Taxonomy" id="10029"/>
    <lineage>
        <taxon>Eukaryota</taxon>
        <taxon>Metazoa</taxon>
        <taxon>Chordata</taxon>
        <taxon>Craniata</taxon>
        <taxon>Vertebrata</taxon>
        <taxon>Euteleostomi</taxon>
        <taxon>Mammalia</taxon>
        <taxon>Eutheria</taxon>
        <taxon>Euarchontoglires</taxon>
        <taxon>Glires</taxon>
        <taxon>Rodentia</taxon>
        <taxon>Myomorpha</taxon>
        <taxon>Muroidea</taxon>
        <taxon>Cricetidae</taxon>
        <taxon>Cricetinae</taxon>
        <taxon>Cricetulus</taxon>
    </lineage>
</organism>
<keyword evidence="6" id="KW-0732">Signal</keyword>
<reference evidence="9" key="3">
    <citation type="submission" date="2025-08" db="UniProtKB">
        <authorList>
            <consortium name="RefSeq"/>
        </authorList>
    </citation>
    <scope>IDENTIFICATION</scope>
    <source>
        <strain evidence="9">17A/GY</strain>
        <tissue evidence="9">Liver</tissue>
    </source>
</reference>
<evidence type="ECO:0000256" key="3">
    <source>
        <dbReference type="ARBA" id="ARBA00022529"/>
    </source>
</evidence>
<keyword evidence="4" id="KW-0211">Defensin</keyword>
<comment type="subcellular location">
    <subcellularLocation>
        <location evidence="1">Secreted</location>
    </subcellularLocation>
</comment>
<gene>
    <name evidence="9" type="primary">LOC100769805</name>
</gene>